<dbReference type="GO" id="GO:0003700">
    <property type="term" value="F:DNA-binding transcription factor activity"/>
    <property type="evidence" value="ECO:0007669"/>
    <property type="project" value="TreeGrafter"/>
</dbReference>
<dbReference type="PANTHER" id="PTHR30055:SF220">
    <property type="entry name" value="TETR-FAMILY REGULATORY PROTEIN"/>
    <property type="match status" value="1"/>
</dbReference>
<dbReference type="InterPro" id="IPR009057">
    <property type="entry name" value="Homeodomain-like_sf"/>
</dbReference>
<dbReference type="AlphaFoldDB" id="A0A0A1DSW9"/>
<accession>A0A0A1DSW9</accession>
<keyword evidence="1" id="KW-0238">DNA-binding</keyword>
<dbReference type="EMBL" id="CP009896">
    <property type="protein sequence ID" value="AIY19643.2"/>
    <property type="molecule type" value="Genomic_DNA"/>
</dbReference>
<dbReference type="PROSITE" id="PS50977">
    <property type="entry name" value="HTH_TETR_2"/>
    <property type="match status" value="1"/>
</dbReference>
<evidence type="ECO:0000256" key="1">
    <source>
        <dbReference type="ARBA" id="ARBA00023125"/>
    </source>
</evidence>
<dbReference type="HOGENOM" id="CLU_069356_40_3_11"/>
<name>A0A0A1DSW9_NOCSI</name>
<dbReference type="SUPFAM" id="SSF48498">
    <property type="entry name" value="Tetracyclin repressor-like, C-terminal domain"/>
    <property type="match status" value="1"/>
</dbReference>
<gene>
    <name evidence="2" type="ORF">KR76_01420</name>
</gene>
<dbReference type="Gene3D" id="1.10.357.10">
    <property type="entry name" value="Tetracycline Repressor, domain 2"/>
    <property type="match status" value="1"/>
</dbReference>
<dbReference type="GO" id="GO:0000976">
    <property type="term" value="F:transcription cis-regulatory region binding"/>
    <property type="evidence" value="ECO:0007669"/>
    <property type="project" value="TreeGrafter"/>
</dbReference>
<dbReference type="eggNOG" id="COG1309">
    <property type="taxonomic scope" value="Bacteria"/>
</dbReference>
<dbReference type="PANTHER" id="PTHR30055">
    <property type="entry name" value="HTH-TYPE TRANSCRIPTIONAL REGULATOR RUTR"/>
    <property type="match status" value="1"/>
</dbReference>
<dbReference type="SUPFAM" id="SSF46689">
    <property type="entry name" value="Homeodomain-like"/>
    <property type="match status" value="1"/>
</dbReference>
<dbReference type="RefSeq" id="WP_052138114.1">
    <property type="nucleotide sequence ID" value="NZ_BJMC01000025.1"/>
</dbReference>
<proteinExistence type="predicted"/>
<dbReference type="InterPro" id="IPR050109">
    <property type="entry name" value="HTH-type_TetR-like_transc_reg"/>
</dbReference>
<evidence type="ECO:0000313" key="3">
    <source>
        <dbReference type="Proteomes" id="UP000030300"/>
    </source>
</evidence>
<reference evidence="2 3" key="1">
    <citation type="journal article" date="2015" name="Genome Announc.">
        <title>Complete Genome Sequence of Steroid-Transforming Nocardioides simplex VKM Ac-2033D.</title>
        <authorList>
            <person name="Shtratnikova V.Y."/>
            <person name="Schelkunov M.I."/>
            <person name="Pekov Y.A."/>
            <person name="Fokina V.V."/>
            <person name="Logacheva M.D."/>
            <person name="Sokolov S.L."/>
            <person name="Bragin E.Y."/>
            <person name="Ashapkin V.V."/>
            <person name="Donova M.V."/>
        </authorList>
    </citation>
    <scope>NUCLEOTIDE SEQUENCE [LARGE SCALE GENOMIC DNA]</scope>
    <source>
        <strain evidence="2 3">VKM Ac-2033D</strain>
    </source>
</reference>
<dbReference type="InterPro" id="IPR001647">
    <property type="entry name" value="HTH_TetR"/>
</dbReference>
<dbReference type="STRING" id="2045.KR76_01420"/>
<dbReference type="GeneID" id="96607654"/>
<dbReference type="KEGG" id="psim:KR76_01420"/>
<dbReference type="PRINTS" id="PR00455">
    <property type="entry name" value="HTHTETR"/>
</dbReference>
<organism evidence="2 3">
    <name type="scientific">Nocardioides simplex</name>
    <name type="common">Arthrobacter simplex</name>
    <dbReference type="NCBI Taxonomy" id="2045"/>
    <lineage>
        <taxon>Bacteria</taxon>
        <taxon>Bacillati</taxon>
        <taxon>Actinomycetota</taxon>
        <taxon>Actinomycetes</taxon>
        <taxon>Propionibacteriales</taxon>
        <taxon>Nocardioidaceae</taxon>
        <taxon>Pimelobacter</taxon>
    </lineage>
</organism>
<dbReference type="OrthoDB" id="3819648at2"/>
<dbReference type="InterPro" id="IPR036271">
    <property type="entry name" value="Tet_transcr_reg_TetR-rel_C_sf"/>
</dbReference>
<dbReference type="Proteomes" id="UP000030300">
    <property type="component" value="Chromosome"/>
</dbReference>
<protein>
    <submittedName>
        <fullName evidence="2">Uncharacterized protein</fullName>
    </submittedName>
</protein>
<evidence type="ECO:0000313" key="2">
    <source>
        <dbReference type="EMBL" id="AIY19643.2"/>
    </source>
</evidence>
<dbReference type="Pfam" id="PF00440">
    <property type="entry name" value="TetR_N"/>
    <property type="match status" value="1"/>
</dbReference>
<sequence length="198" mass="21747">MVGNPTRNRIVERRAATRREILDAAWAQAREVGIASITLRDIARSVGMQPPSLYSHFDSKNAVYDAMYGEAWAGYEAHAATALAPLPDRPRAAVQRIGRVFFDFAAADLARHQLMNQRTIPGFEPSPETYAIAVRVLDRAIEVLATLGVTERADIDIWLALVGGLVDQQHANDPGGDRYARLLERAIDMWADAVGVPA</sequence>
<keyword evidence="3" id="KW-1185">Reference proteome</keyword>